<evidence type="ECO:0000256" key="4">
    <source>
        <dbReference type="ARBA" id="ARBA00022989"/>
    </source>
</evidence>
<dbReference type="Pfam" id="PF02687">
    <property type="entry name" value="FtsX"/>
    <property type="match status" value="1"/>
</dbReference>
<dbReference type="InterPro" id="IPR025857">
    <property type="entry name" value="MacB_PCD"/>
</dbReference>
<comment type="subcellular location">
    <subcellularLocation>
        <location evidence="1">Cell membrane</location>
        <topology evidence="1">Multi-pass membrane protein</topology>
    </subcellularLocation>
</comment>
<evidence type="ECO:0000259" key="9">
    <source>
        <dbReference type="Pfam" id="PF12704"/>
    </source>
</evidence>
<sequence>MSMQIRPILATLRHHKAGTLLIALQIALTLAIVCNALFIIHQRLVHLSQPTGLDEADLLMVHNQWVGQPASGKIASLMAADLDTLRRMPGVADAYASNSYPLSGDGVTYGIGHNPDKRKFVSATAIYFVDQNSLSTLGLKLVEGRNFLADEIGQLGPRDKIAAPVIIITRDLAKQLFPNGSAVGKLAYASDRPSTIIGVVERMQSPFVDTSMAKWADCSTLLPFQWLTGTTQYIVRAQPGQLLSVAGRVRASLYAANRMRVISPKDGVRTFSDVREVAYKSDRGMAILMGAISIILLGVTGAGIVGLTSFWVGQRRKQIGVRRALGATRHDILSYFLTENLLIGVAGVTLGGLLAIVLNLWLMNQFEMGRLAPGYVVSGVVMLLLLGQGAVLAPAWRASHVPPVEATRSV</sequence>
<feature type="domain" description="MacB-like periplasmic core" evidence="9">
    <location>
        <begin position="55"/>
        <end position="241"/>
    </location>
</feature>
<comment type="similarity">
    <text evidence="6">Belongs to the ABC-4 integral membrane protein family.</text>
</comment>
<evidence type="ECO:0000259" key="8">
    <source>
        <dbReference type="Pfam" id="PF02687"/>
    </source>
</evidence>
<feature type="transmembrane region" description="Helical" evidence="7">
    <location>
        <begin position="285"/>
        <end position="312"/>
    </location>
</feature>
<keyword evidence="11" id="KW-1185">Reference proteome</keyword>
<proteinExistence type="inferred from homology"/>
<evidence type="ECO:0000256" key="2">
    <source>
        <dbReference type="ARBA" id="ARBA00022475"/>
    </source>
</evidence>
<evidence type="ECO:0000313" key="10">
    <source>
        <dbReference type="EMBL" id="MFK2855497.1"/>
    </source>
</evidence>
<evidence type="ECO:0000256" key="3">
    <source>
        <dbReference type="ARBA" id="ARBA00022692"/>
    </source>
</evidence>
<dbReference type="Proteomes" id="UP001620409">
    <property type="component" value="Unassembled WGS sequence"/>
</dbReference>
<evidence type="ECO:0000313" key="11">
    <source>
        <dbReference type="Proteomes" id="UP001620409"/>
    </source>
</evidence>
<evidence type="ECO:0000256" key="6">
    <source>
        <dbReference type="ARBA" id="ARBA00038076"/>
    </source>
</evidence>
<dbReference type="Pfam" id="PF12704">
    <property type="entry name" value="MacB_PCD"/>
    <property type="match status" value="1"/>
</dbReference>
<dbReference type="PANTHER" id="PTHR30572">
    <property type="entry name" value="MEMBRANE COMPONENT OF TRANSPORTER-RELATED"/>
    <property type="match status" value="1"/>
</dbReference>
<dbReference type="PANTHER" id="PTHR30572:SF4">
    <property type="entry name" value="ABC TRANSPORTER PERMEASE YTRF"/>
    <property type="match status" value="1"/>
</dbReference>
<feature type="domain" description="ABC3 transporter permease C-terminal" evidence="8">
    <location>
        <begin position="291"/>
        <end position="403"/>
    </location>
</feature>
<keyword evidence="2" id="KW-1003">Cell membrane</keyword>
<accession>A0ABW8IJV6</accession>
<feature type="transmembrane region" description="Helical" evidence="7">
    <location>
        <begin position="20"/>
        <end position="40"/>
    </location>
</feature>
<evidence type="ECO:0000256" key="1">
    <source>
        <dbReference type="ARBA" id="ARBA00004651"/>
    </source>
</evidence>
<evidence type="ECO:0000256" key="7">
    <source>
        <dbReference type="SAM" id="Phobius"/>
    </source>
</evidence>
<keyword evidence="5 7" id="KW-0472">Membrane</keyword>
<keyword evidence="4 7" id="KW-1133">Transmembrane helix</keyword>
<keyword evidence="3 7" id="KW-0812">Transmembrane</keyword>
<protein>
    <submittedName>
        <fullName evidence="10">ABC transporter permease</fullName>
    </submittedName>
</protein>
<reference evidence="10 11" key="1">
    <citation type="submission" date="2020-10" db="EMBL/GenBank/DDBJ databases">
        <title>Phylogeny of dyella-like bacteria.</title>
        <authorList>
            <person name="Fu J."/>
        </authorList>
    </citation>
    <scope>NUCLEOTIDE SEQUENCE [LARGE SCALE GENOMIC DNA]</scope>
    <source>
        <strain evidence="10 11">DHG40</strain>
    </source>
</reference>
<dbReference type="InterPro" id="IPR003838">
    <property type="entry name" value="ABC3_permease_C"/>
</dbReference>
<dbReference type="EMBL" id="JADIKI010000023">
    <property type="protein sequence ID" value="MFK2855497.1"/>
    <property type="molecule type" value="Genomic_DNA"/>
</dbReference>
<comment type="caution">
    <text evidence="10">The sequence shown here is derived from an EMBL/GenBank/DDBJ whole genome shotgun (WGS) entry which is preliminary data.</text>
</comment>
<feature type="transmembrane region" description="Helical" evidence="7">
    <location>
        <begin position="374"/>
        <end position="396"/>
    </location>
</feature>
<evidence type="ECO:0000256" key="5">
    <source>
        <dbReference type="ARBA" id="ARBA00023136"/>
    </source>
</evidence>
<feature type="transmembrane region" description="Helical" evidence="7">
    <location>
        <begin position="341"/>
        <end position="362"/>
    </location>
</feature>
<name>A0ABW8IJV6_9GAMM</name>
<gene>
    <name evidence="10" type="ORF">ISP18_12920</name>
</gene>
<organism evidence="10 11">
    <name type="scientific">Dyella humi</name>
    <dbReference type="NCBI Taxonomy" id="1770547"/>
    <lineage>
        <taxon>Bacteria</taxon>
        <taxon>Pseudomonadati</taxon>
        <taxon>Pseudomonadota</taxon>
        <taxon>Gammaproteobacteria</taxon>
        <taxon>Lysobacterales</taxon>
        <taxon>Rhodanobacteraceae</taxon>
        <taxon>Dyella</taxon>
    </lineage>
</organism>
<dbReference type="InterPro" id="IPR050250">
    <property type="entry name" value="Macrolide_Exporter_MacB"/>
</dbReference>